<geneLocation type="plasmid" evidence="2">
    <name>pjcm18538 dna</name>
</geneLocation>
<dbReference type="KEGG" id="marz:MARA_29500"/>
<accession>A0A7I7RXX9</accession>
<evidence type="ECO:0000313" key="2">
    <source>
        <dbReference type="Proteomes" id="UP000467428"/>
    </source>
</evidence>
<proteinExistence type="predicted"/>
<dbReference type="EMBL" id="AP022593">
    <property type="protein sequence ID" value="BBY49482.1"/>
    <property type="molecule type" value="Genomic_DNA"/>
</dbReference>
<sequence length="77" mass="8355">MPPSTPVDRDGYIDAGLPWFHERDADAQDLAQSKISSNIEGVDEKPGTEDDQFVPVDPKTVIAIGVFSPDVVADGEW</sequence>
<dbReference type="RefSeq" id="WP_163919114.1">
    <property type="nucleotide sequence ID" value="NZ_AP022593.1"/>
</dbReference>
<evidence type="ECO:0000313" key="1">
    <source>
        <dbReference type="EMBL" id="BBY49482.1"/>
    </source>
</evidence>
<protein>
    <submittedName>
        <fullName evidence="1">Uncharacterized protein</fullName>
    </submittedName>
</protein>
<dbReference type="Proteomes" id="UP000467428">
    <property type="component" value="Chromosome"/>
</dbReference>
<organism evidence="1 2">
    <name type="scientific">Mycolicibacterium arabiense</name>
    <dbReference type="NCBI Taxonomy" id="1286181"/>
    <lineage>
        <taxon>Bacteria</taxon>
        <taxon>Bacillati</taxon>
        <taxon>Actinomycetota</taxon>
        <taxon>Actinomycetes</taxon>
        <taxon>Mycobacteriales</taxon>
        <taxon>Mycobacteriaceae</taxon>
        <taxon>Mycolicibacterium</taxon>
    </lineage>
</organism>
<gene>
    <name evidence="1" type="ORF">MARA_29500</name>
</gene>
<keyword evidence="2" id="KW-1185">Reference proteome</keyword>
<reference evidence="1 2" key="1">
    <citation type="journal article" date="2019" name="Emerg. Microbes Infect.">
        <title>Comprehensive subspecies identification of 175 nontuberculous mycobacteria species based on 7547 genomic profiles.</title>
        <authorList>
            <person name="Matsumoto Y."/>
            <person name="Kinjo T."/>
            <person name="Motooka D."/>
            <person name="Nabeya D."/>
            <person name="Jung N."/>
            <person name="Uechi K."/>
            <person name="Horii T."/>
            <person name="Iida T."/>
            <person name="Fujita J."/>
            <person name="Nakamura S."/>
        </authorList>
    </citation>
    <scope>NUCLEOTIDE SEQUENCE [LARGE SCALE GENOMIC DNA]</scope>
    <source>
        <strain evidence="1 2">JCM 18538</strain>
    </source>
</reference>
<name>A0A7I7RXX9_9MYCO</name>
<dbReference type="AlphaFoldDB" id="A0A7I7RXX9"/>